<sequence>MVNVRGDFTRHTGESDLLGDFDFTFCHTLVYNQRPESVPDADGV</sequence>
<comment type="caution">
    <text evidence="1">The sequence shown here is derived from an EMBL/GenBank/DDBJ whole genome shotgun (WGS) entry which is preliminary data.</text>
</comment>
<keyword evidence="2" id="KW-1185">Reference proteome</keyword>
<dbReference type="RefSeq" id="WP_272872528.1">
    <property type="nucleotide sequence ID" value="NZ_JACIDU010000006.1"/>
</dbReference>
<dbReference type="Proteomes" id="UP000584824">
    <property type="component" value="Unassembled WGS sequence"/>
</dbReference>
<name>A0A7W6K357_9HYPH</name>
<proteinExistence type="predicted"/>
<evidence type="ECO:0000313" key="2">
    <source>
        <dbReference type="Proteomes" id="UP000584824"/>
    </source>
</evidence>
<evidence type="ECO:0000313" key="1">
    <source>
        <dbReference type="EMBL" id="MBB4103205.1"/>
    </source>
</evidence>
<dbReference type="AlphaFoldDB" id="A0A7W6K357"/>
<organism evidence="1 2">
    <name type="scientific">Allorhizobium borbori</name>
    <dbReference type="NCBI Taxonomy" id="485907"/>
    <lineage>
        <taxon>Bacteria</taxon>
        <taxon>Pseudomonadati</taxon>
        <taxon>Pseudomonadota</taxon>
        <taxon>Alphaproteobacteria</taxon>
        <taxon>Hyphomicrobiales</taxon>
        <taxon>Rhizobiaceae</taxon>
        <taxon>Rhizobium/Agrobacterium group</taxon>
        <taxon>Allorhizobium</taxon>
    </lineage>
</organism>
<gene>
    <name evidence="1" type="ORF">GGQ66_001762</name>
</gene>
<accession>A0A7W6K357</accession>
<reference evidence="1 2" key="1">
    <citation type="submission" date="2020-08" db="EMBL/GenBank/DDBJ databases">
        <title>Genomic Encyclopedia of Type Strains, Phase IV (KMG-IV): sequencing the most valuable type-strain genomes for metagenomic binning, comparative biology and taxonomic classification.</title>
        <authorList>
            <person name="Goeker M."/>
        </authorList>
    </citation>
    <scope>NUCLEOTIDE SEQUENCE [LARGE SCALE GENOMIC DNA]</scope>
    <source>
        <strain evidence="1 2">DSM 26385</strain>
    </source>
</reference>
<dbReference type="EMBL" id="JACIDU010000006">
    <property type="protein sequence ID" value="MBB4103205.1"/>
    <property type="molecule type" value="Genomic_DNA"/>
</dbReference>
<protein>
    <submittedName>
        <fullName evidence="1">Uncharacterized protein</fullName>
    </submittedName>
</protein>